<sequence length="200" mass="22097">MFLRNRHRLWIRIVFVLGAISLFMFGYQWGNRYRQQPSETLAIDGVLVRPPVTLPDFQLKDPFGRAFDRKTLESGWSLLAFGDLSRASGQLAVQRLIDVRNRVADQATLGQALRLVLIATAETPTLARDFAGLATALFILGGESSRITPLRDALSSLEDETPTLYVIGPGAQLLALLPDTETGAAMAEDLKALFYAHEPQ</sequence>
<evidence type="ECO:0000256" key="1">
    <source>
        <dbReference type="SAM" id="Phobius"/>
    </source>
</evidence>
<feature type="transmembrane region" description="Helical" evidence="1">
    <location>
        <begin position="9"/>
        <end position="29"/>
    </location>
</feature>
<dbReference type="eggNOG" id="COG1999">
    <property type="taxonomic scope" value="Bacteria"/>
</dbReference>
<keyword evidence="3" id="KW-1185">Reference proteome</keyword>
<dbReference type="Proteomes" id="UP000006062">
    <property type="component" value="Chromosome"/>
</dbReference>
<dbReference type="OrthoDB" id="5763536at2"/>
<keyword evidence="1" id="KW-0812">Transmembrane</keyword>
<name>I3Y8M3_THIV6</name>
<gene>
    <name evidence="2" type="ordered locus">Thivi_1327</name>
</gene>
<dbReference type="RefSeq" id="WP_014777820.1">
    <property type="nucleotide sequence ID" value="NC_018012.1"/>
</dbReference>
<accession>I3Y8M3</accession>
<keyword evidence="1" id="KW-0472">Membrane</keyword>
<dbReference type="EMBL" id="CP003154">
    <property type="protein sequence ID" value="AFL73341.1"/>
    <property type="molecule type" value="Genomic_DNA"/>
</dbReference>
<dbReference type="KEGG" id="tvi:Thivi_1327"/>
<dbReference type="HOGENOM" id="CLU_1365701_0_0_6"/>
<evidence type="ECO:0000313" key="2">
    <source>
        <dbReference type="EMBL" id="AFL73341.1"/>
    </source>
</evidence>
<dbReference type="InterPro" id="IPR036249">
    <property type="entry name" value="Thioredoxin-like_sf"/>
</dbReference>
<organism evidence="2 3">
    <name type="scientific">Thiocystis violascens (strain ATCC 17096 / DSM 198 / 6111)</name>
    <name type="common">Chromatium violascens</name>
    <dbReference type="NCBI Taxonomy" id="765911"/>
    <lineage>
        <taxon>Bacteria</taxon>
        <taxon>Pseudomonadati</taxon>
        <taxon>Pseudomonadota</taxon>
        <taxon>Gammaproteobacteria</taxon>
        <taxon>Chromatiales</taxon>
        <taxon>Chromatiaceae</taxon>
        <taxon>Thiocystis</taxon>
    </lineage>
</organism>
<dbReference type="STRING" id="765911.Thivi_1327"/>
<dbReference type="AlphaFoldDB" id="I3Y8M3"/>
<reference evidence="2 3" key="1">
    <citation type="submission" date="2012-06" db="EMBL/GenBank/DDBJ databases">
        <title>Complete sequence of Thiocystis violascens DSM 198.</title>
        <authorList>
            <consortium name="US DOE Joint Genome Institute"/>
            <person name="Lucas S."/>
            <person name="Han J."/>
            <person name="Lapidus A."/>
            <person name="Cheng J.-F."/>
            <person name="Goodwin L."/>
            <person name="Pitluck S."/>
            <person name="Peters L."/>
            <person name="Ovchinnikova G."/>
            <person name="Teshima H."/>
            <person name="Detter J.C."/>
            <person name="Han C."/>
            <person name="Tapia R."/>
            <person name="Land M."/>
            <person name="Hauser L."/>
            <person name="Kyrpides N."/>
            <person name="Ivanova N."/>
            <person name="Pagani I."/>
            <person name="Vogl K."/>
            <person name="Liu Z."/>
            <person name="Frigaard N.-U."/>
            <person name="Bryant D."/>
            <person name="Woyke T."/>
        </authorList>
    </citation>
    <scope>NUCLEOTIDE SEQUENCE [LARGE SCALE GENOMIC DNA]</scope>
    <source>
        <strain evidence="3">ATCC 17096 / DSM 198 / 6111</strain>
    </source>
</reference>
<keyword evidence="1" id="KW-1133">Transmembrane helix</keyword>
<evidence type="ECO:0000313" key="3">
    <source>
        <dbReference type="Proteomes" id="UP000006062"/>
    </source>
</evidence>
<proteinExistence type="predicted"/>
<protein>
    <submittedName>
        <fullName evidence="2">Uncharacterized protein</fullName>
    </submittedName>
</protein>
<dbReference type="SUPFAM" id="SSF52833">
    <property type="entry name" value="Thioredoxin-like"/>
    <property type="match status" value="1"/>
</dbReference>